<proteinExistence type="predicted"/>
<protein>
    <submittedName>
        <fullName evidence="1">Uncharacterized protein</fullName>
    </submittedName>
</protein>
<accession>A0A9J5YA71</accession>
<gene>
    <name evidence="1" type="ORF">H5410_038473</name>
</gene>
<evidence type="ECO:0000313" key="1">
    <source>
        <dbReference type="EMBL" id="KAG5597241.1"/>
    </source>
</evidence>
<sequence>MDDGWPWPKTTGNCHFPAVQAILWQRLMGEGREKFLGKKENVLGEGKLWENKKRRLGELKD</sequence>
<reference evidence="1 2" key="1">
    <citation type="submission" date="2020-09" db="EMBL/GenBank/DDBJ databases">
        <title>De no assembly of potato wild relative species, Solanum commersonii.</title>
        <authorList>
            <person name="Cho K."/>
        </authorList>
    </citation>
    <scope>NUCLEOTIDE SEQUENCE [LARGE SCALE GENOMIC DNA]</scope>
    <source>
        <strain evidence="1">LZ3.2</strain>
        <tissue evidence="1">Leaf</tissue>
    </source>
</reference>
<keyword evidence="2" id="KW-1185">Reference proteome</keyword>
<comment type="caution">
    <text evidence="1">The sequence shown here is derived from an EMBL/GenBank/DDBJ whole genome shotgun (WGS) entry which is preliminary data.</text>
</comment>
<dbReference type="AlphaFoldDB" id="A0A9J5YA71"/>
<dbReference type="EMBL" id="JACXVP010000007">
    <property type="protein sequence ID" value="KAG5597241.1"/>
    <property type="molecule type" value="Genomic_DNA"/>
</dbReference>
<dbReference type="Proteomes" id="UP000824120">
    <property type="component" value="Chromosome 7"/>
</dbReference>
<name>A0A9J5YA71_SOLCO</name>
<organism evidence="1 2">
    <name type="scientific">Solanum commersonii</name>
    <name type="common">Commerson's wild potato</name>
    <name type="synonym">Commerson's nightshade</name>
    <dbReference type="NCBI Taxonomy" id="4109"/>
    <lineage>
        <taxon>Eukaryota</taxon>
        <taxon>Viridiplantae</taxon>
        <taxon>Streptophyta</taxon>
        <taxon>Embryophyta</taxon>
        <taxon>Tracheophyta</taxon>
        <taxon>Spermatophyta</taxon>
        <taxon>Magnoliopsida</taxon>
        <taxon>eudicotyledons</taxon>
        <taxon>Gunneridae</taxon>
        <taxon>Pentapetalae</taxon>
        <taxon>asterids</taxon>
        <taxon>lamiids</taxon>
        <taxon>Solanales</taxon>
        <taxon>Solanaceae</taxon>
        <taxon>Solanoideae</taxon>
        <taxon>Solaneae</taxon>
        <taxon>Solanum</taxon>
    </lineage>
</organism>
<evidence type="ECO:0000313" key="2">
    <source>
        <dbReference type="Proteomes" id="UP000824120"/>
    </source>
</evidence>